<protein>
    <submittedName>
        <fullName evidence="1">Uncharacterized protein</fullName>
    </submittedName>
</protein>
<dbReference type="EMBL" id="CM026422">
    <property type="protein sequence ID" value="KAG0589062.1"/>
    <property type="molecule type" value="Genomic_DNA"/>
</dbReference>
<organism evidence="1 2">
    <name type="scientific">Ceratodon purpureus</name>
    <name type="common">Fire moss</name>
    <name type="synonym">Dicranum purpureum</name>
    <dbReference type="NCBI Taxonomy" id="3225"/>
    <lineage>
        <taxon>Eukaryota</taxon>
        <taxon>Viridiplantae</taxon>
        <taxon>Streptophyta</taxon>
        <taxon>Embryophyta</taxon>
        <taxon>Bryophyta</taxon>
        <taxon>Bryophytina</taxon>
        <taxon>Bryopsida</taxon>
        <taxon>Dicranidae</taxon>
        <taxon>Pseudoditrichales</taxon>
        <taxon>Ditrichaceae</taxon>
        <taxon>Ceratodon</taxon>
    </lineage>
</organism>
<sequence>MAKTTSNSTPLELYNRSARFHLHKMLPFTSNCPQEPPLLECTTTQAPTIHIIIHQPCPSQSTTSPAATEQS</sequence>
<gene>
    <name evidence="1" type="ORF">KC19_2G288600</name>
</gene>
<keyword evidence="2" id="KW-1185">Reference proteome</keyword>
<proteinExistence type="predicted"/>
<comment type="caution">
    <text evidence="1">The sequence shown here is derived from an EMBL/GenBank/DDBJ whole genome shotgun (WGS) entry which is preliminary data.</text>
</comment>
<evidence type="ECO:0000313" key="2">
    <source>
        <dbReference type="Proteomes" id="UP000822688"/>
    </source>
</evidence>
<reference evidence="1" key="1">
    <citation type="submission" date="2020-06" db="EMBL/GenBank/DDBJ databases">
        <title>WGS assembly of Ceratodon purpureus strain R40.</title>
        <authorList>
            <person name="Carey S.B."/>
            <person name="Jenkins J."/>
            <person name="Shu S."/>
            <person name="Lovell J.T."/>
            <person name="Sreedasyam A."/>
            <person name="Maumus F."/>
            <person name="Tiley G.P."/>
            <person name="Fernandez-Pozo N."/>
            <person name="Barry K."/>
            <person name="Chen C."/>
            <person name="Wang M."/>
            <person name="Lipzen A."/>
            <person name="Daum C."/>
            <person name="Saski C.A."/>
            <person name="Payton A.C."/>
            <person name="Mcbreen J.C."/>
            <person name="Conrad R.E."/>
            <person name="Kollar L.M."/>
            <person name="Olsson S."/>
            <person name="Huttunen S."/>
            <person name="Landis J.B."/>
            <person name="Wickett N.J."/>
            <person name="Johnson M.G."/>
            <person name="Rensing S.A."/>
            <person name="Grimwood J."/>
            <person name="Schmutz J."/>
            <person name="Mcdaniel S.F."/>
        </authorList>
    </citation>
    <scope>NUCLEOTIDE SEQUENCE</scope>
    <source>
        <strain evidence="1">R40</strain>
    </source>
</reference>
<accession>A0A8T0J1G9</accession>
<dbReference type="AlphaFoldDB" id="A0A8T0J1G9"/>
<evidence type="ECO:0000313" key="1">
    <source>
        <dbReference type="EMBL" id="KAG0589062.1"/>
    </source>
</evidence>
<dbReference type="Proteomes" id="UP000822688">
    <property type="component" value="Chromosome 2"/>
</dbReference>
<name>A0A8T0J1G9_CERPU</name>